<organism evidence="3">
    <name type="scientific">Laccaria bicolor (strain S238N-H82 / ATCC MYA-4686)</name>
    <name type="common">Bicoloured deceiver</name>
    <name type="synonym">Laccaria laccata var. bicolor</name>
    <dbReference type="NCBI Taxonomy" id="486041"/>
    <lineage>
        <taxon>Eukaryota</taxon>
        <taxon>Fungi</taxon>
        <taxon>Dikarya</taxon>
        <taxon>Basidiomycota</taxon>
        <taxon>Agaricomycotina</taxon>
        <taxon>Agaricomycetes</taxon>
        <taxon>Agaricomycetidae</taxon>
        <taxon>Agaricales</taxon>
        <taxon>Agaricineae</taxon>
        <taxon>Hydnangiaceae</taxon>
        <taxon>Laccaria</taxon>
    </lineage>
</organism>
<dbReference type="HOGENOM" id="CLU_081360_0_0_1"/>
<dbReference type="AlphaFoldDB" id="B0DD30"/>
<dbReference type="KEGG" id="lbc:LACBIDRAFT_327877"/>
<dbReference type="GeneID" id="6077568"/>
<name>B0DD30_LACBS</name>
<dbReference type="Proteomes" id="UP000001194">
    <property type="component" value="Unassembled WGS sequence"/>
</dbReference>
<accession>B0DD30</accession>
<dbReference type="RefSeq" id="XP_001881936.1">
    <property type="nucleotide sequence ID" value="XM_001881901.1"/>
</dbReference>
<feature type="region of interest" description="Disordered" evidence="1">
    <location>
        <begin position="164"/>
        <end position="194"/>
    </location>
</feature>
<evidence type="ECO:0000313" key="3">
    <source>
        <dbReference type="Proteomes" id="UP000001194"/>
    </source>
</evidence>
<dbReference type="InParanoid" id="B0DD30"/>
<sequence length="298" mass="32054">MLGWRATLPLHDTVGFVTNDVKQIKPRLTSQPLPEVPSFCNVSRGTSSMPPLPTKKPSSQSLISSTLAAIANHFKPHKAEALQRIRLNAVCLVAALILSYLLPVPSLPAAIRRVLRSSHTFERWSSEWVYQWVCLLEVTAVTIFTFNIAEAGYALKYPPPPMPPVNSPARPKSNAKSPTTTPQRPFKVLSPNSSPQCQKPFSFAPSSPFASASFSMSSVTYPVSPVSTPSRVVHYSIPPGSSSTNTQASSTSTVGYLATPSPVVSAYRGKYAAGNVGRALDGSYLGFIASTDSDEEET</sequence>
<feature type="compositionally biased region" description="Polar residues" evidence="1">
    <location>
        <begin position="174"/>
        <end position="183"/>
    </location>
</feature>
<evidence type="ECO:0000256" key="1">
    <source>
        <dbReference type="SAM" id="MobiDB-lite"/>
    </source>
</evidence>
<protein>
    <submittedName>
        <fullName evidence="2">Predicted protein</fullName>
    </submittedName>
</protein>
<evidence type="ECO:0000313" key="2">
    <source>
        <dbReference type="EMBL" id="EDR07544.1"/>
    </source>
</evidence>
<proteinExistence type="predicted"/>
<dbReference type="OrthoDB" id="3248709at2759"/>
<gene>
    <name evidence="2" type="ORF">LACBIDRAFT_327877</name>
</gene>
<reference evidence="2 3" key="1">
    <citation type="journal article" date="2008" name="Nature">
        <title>The genome of Laccaria bicolor provides insights into mycorrhizal symbiosis.</title>
        <authorList>
            <person name="Martin F."/>
            <person name="Aerts A."/>
            <person name="Ahren D."/>
            <person name="Brun A."/>
            <person name="Danchin E.G.J."/>
            <person name="Duchaussoy F."/>
            <person name="Gibon J."/>
            <person name="Kohler A."/>
            <person name="Lindquist E."/>
            <person name="Pereda V."/>
            <person name="Salamov A."/>
            <person name="Shapiro H.J."/>
            <person name="Wuyts J."/>
            <person name="Blaudez D."/>
            <person name="Buee M."/>
            <person name="Brokstein P."/>
            <person name="Canbaeck B."/>
            <person name="Cohen D."/>
            <person name="Courty P.E."/>
            <person name="Coutinho P.M."/>
            <person name="Delaruelle C."/>
            <person name="Detter J.C."/>
            <person name="Deveau A."/>
            <person name="DiFazio S."/>
            <person name="Duplessis S."/>
            <person name="Fraissinet-Tachet L."/>
            <person name="Lucic E."/>
            <person name="Frey-Klett P."/>
            <person name="Fourrey C."/>
            <person name="Feussner I."/>
            <person name="Gay G."/>
            <person name="Grimwood J."/>
            <person name="Hoegger P.J."/>
            <person name="Jain P."/>
            <person name="Kilaru S."/>
            <person name="Labbe J."/>
            <person name="Lin Y.C."/>
            <person name="Legue V."/>
            <person name="Le Tacon F."/>
            <person name="Marmeisse R."/>
            <person name="Melayah D."/>
            <person name="Montanini B."/>
            <person name="Muratet M."/>
            <person name="Nehls U."/>
            <person name="Niculita-Hirzel H."/>
            <person name="Oudot-Le Secq M.P."/>
            <person name="Peter M."/>
            <person name="Quesneville H."/>
            <person name="Rajashekar B."/>
            <person name="Reich M."/>
            <person name="Rouhier N."/>
            <person name="Schmutz J."/>
            <person name="Yin T."/>
            <person name="Chalot M."/>
            <person name="Henrissat B."/>
            <person name="Kuees U."/>
            <person name="Lucas S."/>
            <person name="Van de Peer Y."/>
            <person name="Podila G.K."/>
            <person name="Polle A."/>
            <person name="Pukkila P.J."/>
            <person name="Richardson P.M."/>
            <person name="Rouze P."/>
            <person name="Sanders I.R."/>
            <person name="Stajich J.E."/>
            <person name="Tunlid A."/>
            <person name="Tuskan G."/>
            <person name="Grigoriev I.V."/>
        </authorList>
    </citation>
    <scope>NUCLEOTIDE SEQUENCE [LARGE SCALE GENOMIC DNA]</scope>
    <source>
        <strain evidence="3">S238N-H82 / ATCC MYA-4686</strain>
    </source>
</reference>
<dbReference type="EMBL" id="DS547104">
    <property type="protein sequence ID" value="EDR07544.1"/>
    <property type="molecule type" value="Genomic_DNA"/>
</dbReference>
<keyword evidence="3" id="KW-1185">Reference proteome</keyword>